<keyword evidence="3" id="KW-1185">Reference proteome</keyword>
<feature type="non-terminal residue" evidence="2">
    <location>
        <position position="198"/>
    </location>
</feature>
<feature type="region of interest" description="Disordered" evidence="1">
    <location>
        <begin position="1"/>
        <end position="36"/>
    </location>
</feature>
<evidence type="ECO:0000313" key="3">
    <source>
        <dbReference type="Proteomes" id="UP000807716"/>
    </source>
</evidence>
<protein>
    <submittedName>
        <fullName evidence="2">Uncharacterized protein</fullName>
    </submittedName>
</protein>
<evidence type="ECO:0000256" key="1">
    <source>
        <dbReference type="SAM" id="MobiDB-lite"/>
    </source>
</evidence>
<sequence length="198" mass="22886">MTQTTFEEEFSPGAPKKRGRPPKAGTPSKKKSLSASPCTSLFPRIIGKKYTIAQLKERNAAWDKRYKDLLTCARADDFNAALVLPEFKEYELLMVKSCQPVHVKVELLDIYHYLKKRQRHIQTKVTYQSFGPMIGVSLPKQTFSNWIRNEGAYRNAALSVSKDARYIRRRQVRYCQFRGEANSVDLEAIEPEVIEIRR</sequence>
<dbReference type="OrthoDB" id="2436654at2759"/>
<accession>A0A9P6Q0G2</accession>
<name>A0A9P6Q0G2_9FUNG</name>
<gene>
    <name evidence="2" type="ORF">DFQ27_005663</name>
</gene>
<dbReference type="EMBL" id="JAAAJB010000404">
    <property type="protein sequence ID" value="KAG0256578.1"/>
    <property type="molecule type" value="Genomic_DNA"/>
</dbReference>
<proteinExistence type="predicted"/>
<dbReference type="Proteomes" id="UP000807716">
    <property type="component" value="Unassembled WGS sequence"/>
</dbReference>
<dbReference type="AlphaFoldDB" id="A0A9P6Q0G2"/>
<organism evidence="2 3">
    <name type="scientific">Actinomortierella ambigua</name>
    <dbReference type="NCBI Taxonomy" id="1343610"/>
    <lineage>
        <taxon>Eukaryota</taxon>
        <taxon>Fungi</taxon>
        <taxon>Fungi incertae sedis</taxon>
        <taxon>Mucoromycota</taxon>
        <taxon>Mortierellomycotina</taxon>
        <taxon>Mortierellomycetes</taxon>
        <taxon>Mortierellales</taxon>
        <taxon>Mortierellaceae</taxon>
        <taxon>Actinomortierella</taxon>
    </lineage>
</organism>
<evidence type="ECO:0000313" key="2">
    <source>
        <dbReference type="EMBL" id="KAG0256578.1"/>
    </source>
</evidence>
<feature type="compositionally biased region" description="Acidic residues" evidence="1">
    <location>
        <begin position="1"/>
        <end position="10"/>
    </location>
</feature>
<comment type="caution">
    <text evidence="2">The sequence shown here is derived from an EMBL/GenBank/DDBJ whole genome shotgun (WGS) entry which is preliminary data.</text>
</comment>
<reference evidence="2" key="1">
    <citation type="journal article" date="2020" name="Fungal Divers.">
        <title>Resolving the Mortierellaceae phylogeny through synthesis of multi-gene phylogenetics and phylogenomics.</title>
        <authorList>
            <person name="Vandepol N."/>
            <person name="Liber J."/>
            <person name="Desiro A."/>
            <person name="Na H."/>
            <person name="Kennedy M."/>
            <person name="Barry K."/>
            <person name="Grigoriev I.V."/>
            <person name="Miller A.N."/>
            <person name="O'Donnell K."/>
            <person name="Stajich J.E."/>
            <person name="Bonito G."/>
        </authorList>
    </citation>
    <scope>NUCLEOTIDE SEQUENCE</scope>
    <source>
        <strain evidence="2">BC1065</strain>
    </source>
</reference>